<reference evidence="2 3" key="1">
    <citation type="journal article" date="2012" name="PLoS Pathog.">
        <title>Diverse lifestyles and strategies of plant pathogenesis encoded in the genomes of eighteen Dothideomycetes fungi.</title>
        <authorList>
            <person name="Ohm R.A."/>
            <person name="Feau N."/>
            <person name="Henrissat B."/>
            <person name="Schoch C.L."/>
            <person name="Horwitz B.A."/>
            <person name="Barry K.W."/>
            <person name="Condon B.J."/>
            <person name="Copeland A.C."/>
            <person name="Dhillon B."/>
            <person name="Glaser F."/>
            <person name="Hesse C.N."/>
            <person name="Kosti I."/>
            <person name="LaButti K."/>
            <person name="Lindquist E.A."/>
            <person name="Lucas S."/>
            <person name="Salamov A.A."/>
            <person name="Bradshaw R.E."/>
            <person name="Ciuffetti L."/>
            <person name="Hamelin R.C."/>
            <person name="Kema G.H.J."/>
            <person name="Lawrence C."/>
            <person name="Scott J.A."/>
            <person name="Spatafora J.W."/>
            <person name="Turgeon B.G."/>
            <person name="de Wit P.J.G.M."/>
            <person name="Zhong S."/>
            <person name="Goodwin S.B."/>
            <person name="Grigoriev I.V."/>
        </authorList>
    </citation>
    <scope>NUCLEOTIDE SEQUENCE [LARGE SCALE GENOMIC DNA]</scope>
    <source>
        <strain evidence="2 3">CIRAD86</strain>
    </source>
</reference>
<dbReference type="eggNOG" id="KOG1211">
    <property type="taxonomic scope" value="Eukaryota"/>
</dbReference>
<dbReference type="KEGG" id="pfj:MYCFIDRAFT_207667"/>
<proteinExistence type="predicted"/>
<evidence type="ECO:0000313" key="2">
    <source>
        <dbReference type="EMBL" id="EME82982.1"/>
    </source>
</evidence>
<evidence type="ECO:0000313" key="3">
    <source>
        <dbReference type="Proteomes" id="UP000016932"/>
    </source>
</evidence>
<dbReference type="Pfam" id="PF01425">
    <property type="entry name" value="Amidase"/>
    <property type="match status" value="1"/>
</dbReference>
<dbReference type="Gene3D" id="3.90.1300.10">
    <property type="entry name" value="Amidase signature (AS) domain"/>
    <property type="match status" value="1"/>
</dbReference>
<dbReference type="VEuPathDB" id="FungiDB:MYCFIDRAFT_207667"/>
<dbReference type="HOGENOM" id="CLU_389848_0_0_1"/>
<protein>
    <recommendedName>
        <fullName evidence="1">Amidase domain-containing protein</fullName>
    </recommendedName>
</protein>
<dbReference type="InterPro" id="IPR023631">
    <property type="entry name" value="Amidase_dom"/>
</dbReference>
<dbReference type="AlphaFoldDB" id="M3B0K9"/>
<keyword evidence="3" id="KW-1185">Reference proteome</keyword>
<feature type="domain" description="Amidase" evidence="1">
    <location>
        <begin position="79"/>
        <end position="492"/>
    </location>
</feature>
<dbReference type="STRING" id="383855.M3B0K9"/>
<dbReference type="SUPFAM" id="SSF75304">
    <property type="entry name" value="Amidase signature (AS) enzymes"/>
    <property type="match status" value="1"/>
</dbReference>
<dbReference type="OrthoDB" id="421993at2759"/>
<name>M3B0K9_PSEFD</name>
<organism evidence="2 3">
    <name type="scientific">Pseudocercospora fijiensis (strain CIRAD86)</name>
    <name type="common">Black leaf streak disease fungus</name>
    <name type="synonym">Mycosphaerella fijiensis</name>
    <dbReference type="NCBI Taxonomy" id="383855"/>
    <lineage>
        <taxon>Eukaryota</taxon>
        <taxon>Fungi</taxon>
        <taxon>Dikarya</taxon>
        <taxon>Ascomycota</taxon>
        <taxon>Pezizomycotina</taxon>
        <taxon>Dothideomycetes</taxon>
        <taxon>Dothideomycetidae</taxon>
        <taxon>Mycosphaerellales</taxon>
        <taxon>Mycosphaerellaceae</taxon>
        <taxon>Pseudocercospora</taxon>
    </lineage>
</organism>
<accession>M3B0K9</accession>
<dbReference type="GeneID" id="19336610"/>
<dbReference type="InterPro" id="IPR036928">
    <property type="entry name" value="AS_sf"/>
</dbReference>
<dbReference type="PANTHER" id="PTHR11895">
    <property type="entry name" value="TRANSAMIDASE"/>
    <property type="match status" value="1"/>
</dbReference>
<sequence length="708" mass="78322">MLPPGWNSIQFGFTNKLLGDANRAAYAWDGRRPASKVHVSVLDYHEAYKSGRITPTAVAKALLPLIDRDAKGADERYSKAFLQVRQDLALKAAEESTQRYKDGKFRSVLDGVPVAVKDEVDLAGYRKCYASKIDFTRKDDATTYCVQRWLDAGAVVIGKTTMQELGSDITGNNPVSPTRQFHLLARRNYSSAGETETEDPQSHSNDYYCGGSSTGSAYAVAAGLTPLCEGNDGGGSIRIPATYCGVYGLKPSHGRVSKRPSTDLARSTGVAGPIAANMIDLEIGYRIMAQPDSLDPDSSLFKPPGSSSSLTTTQKTKVLGIYGPWFDRADTLVKSSCQKAIDWLVSTQNYQLIDITLPLLPEGQLAHAMTILSELSLGIPQTSTYLLTPANKVVIPVARKTTAIDFLQAQRLRNLIMQHLSHLFSTHPGLIIVSPTTAEAGWKIEKADLSHGLTNANKQLRNMEYVWLANFSWMSRDFEKGKVPIGLMGMGECKLKVGGLSRGFIVRINFNDGVIDFFLLLNVMMNWSLELSLSEVVTLGLLCCDERAKPMREMKHGLHSPAKPCQHIPEIAVASALGYLDEAYEIGNGRRRSEPAKQRFPPPPLSLYDFYQTWLEEGKKVKSACMLPRSPLLHHHVGRNSTRRNIRNRPFLAQLELPALKRTRKPRFPRTQELRFPCLSRSSMLAAAELLSKCINLPAFMIDESRTT</sequence>
<dbReference type="EMBL" id="KB446558">
    <property type="protein sequence ID" value="EME82982.1"/>
    <property type="molecule type" value="Genomic_DNA"/>
</dbReference>
<dbReference type="GO" id="GO:0003824">
    <property type="term" value="F:catalytic activity"/>
    <property type="evidence" value="ECO:0007669"/>
    <property type="project" value="InterPro"/>
</dbReference>
<gene>
    <name evidence="2" type="ORF">MYCFIDRAFT_207667</name>
</gene>
<dbReference type="Proteomes" id="UP000016932">
    <property type="component" value="Unassembled WGS sequence"/>
</dbReference>
<dbReference type="RefSeq" id="XP_007926343.1">
    <property type="nucleotide sequence ID" value="XM_007928152.1"/>
</dbReference>
<dbReference type="InterPro" id="IPR000120">
    <property type="entry name" value="Amidase"/>
</dbReference>
<evidence type="ECO:0000259" key="1">
    <source>
        <dbReference type="Pfam" id="PF01425"/>
    </source>
</evidence>
<dbReference type="PANTHER" id="PTHR11895:SF67">
    <property type="entry name" value="AMIDASE DOMAIN-CONTAINING PROTEIN"/>
    <property type="match status" value="1"/>
</dbReference>